<dbReference type="InterPro" id="IPR036890">
    <property type="entry name" value="HATPase_C_sf"/>
</dbReference>
<comment type="catalytic activity">
    <reaction evidence="1">
        <text>ATP + protein L-histidine = ADP + protein N-phospho-L-histidine.</text>
        <dbReference type="EC" id="2.7.13.3"/>
    </reaction>
</comment>
<accession>A0A9E2KW74</accession>
<dbReference type="GO" id="GO:0016020">
    <property type="term" value="C:membrane"/>
    <property type="evidence" value="ECO:0007669"/>
    <property type="project" value="UniProtKB-SubCell"/>
</dbReference>
<evidence type="ECO:0000256" key="6">
    <source>
        <dbReference type="ARBA" id="ARBA00022741"/>
    </source>
</evidence>
<feature type="transmembrane region" description="Helical" evidence="11">
    <location>
        <begin position="289"/>
        <end position="309"/>
    </location>
</feature>
<dbReference type="InterPro" id="IPR003018">
    <property type="entry name" value="GAF"/>
</dbReference>
<evidence type="ECO:0000259" key="13">
    <source>
        <dbReference type="PROSITE" id="PS50885"/>
    </source>
</evidence>
<dbReference type="CDD" id="cd00075">
    <property type="entry name" value="HATPase"/>
    <property type="match status" value="1"/>
</dbReference>
<evidence type="ECO:0000256" key="2">
    <source>
        <dbReference type="ARBA" id="ARBA00004370"/>
    </source>
</evidence>
<dbReference type="Pfam" id="PF00672">
    <property type="entry name" value="HAMP"/>
    <property type="match status" value="1"/>
</dbReference>
<dbReference type="SUPFAM" id="SSF55874">
    <property type="entry name" value="ATPase domain of HSP90 chaperone/DNA topoisomerase II/histidine kinase"/>
    <property type="match status" value="1"/>
</dbReference>
<evidence type="ECO:0000256" key="3">
    <source>
        <dbReference type="ARBA" id="ARBA00012438"/>
    </source>
</evidence>
<dbReference type="EC" id="2.7.13.3" evidence="3"/>
<dbReference type="GO" id="GO:0005524">
    <property type="term" value="F:ATP binding"/>
    <property type="evidence" value="ECO:0007669"/>
    <property type="project" value="UniProtKB-KW"/>
</dbReference>
<evidence type="ECO:0000313" key="14">
    <source>
        <dbReference type="EMBL" id="MBU3841471.1"/>
    </source>
</evidence>
<dbReference type="PANTHER" id="PTHR42878:SF7">
    <property type="entry name" value="SENSOR HISTIDINE KINASE GLRK"/>
    <property type="match status" value="1"/>
</dbReference>
<gene>
    <name evidence="14" type="ORF">IAA47_00480</name>
</gene>
<dbReference type="Gene3D" id="6.10.340.10">
    <property type="match status" value="1"/>
</dbReference>
<feature type="transmembrane region" description="Helical" evidence="11">
    <location>
        <begin position="12"/>
        <end position="36"/>
    </location>
</feature>
<keyword evidence="11" id="KW-1133">Transmembrane helix</keyword>
<dbReference type="Pfam" id="PF02518">
    <property type="entry name" value="HATPase_c"/>
    <property type="match status" value="1"/>
</dbReference>
<reference evidence="14" key="2">
    <citation type="submission" date="2021-04" db="EMBL/GenBank/DDBJ databases">
        <authorList>
            <person name="Gilroy R."/>
        </authorList>
    </citation>
    <scope>NUCLEOTIDE SEQUENCE</scope>
    <source>
        <strain evidence="14">A6-441</strain>
    </source>
</reference>
<keyword evidence="11" id="KW-0472">Membrane</keyword>
<dbReference type="InterPro" id="IPR005467">
    <property type="entry name" value="His_kinase_dom"/>
</dbReference>
<dbReference type="SUPFAM" id="SSF55781">
    <property type="entry name" value="GAF domain-like"/>
    <property type="match status" value="1"/>
</dbReference>
<evidence type="ECO:0000256" key="5">
    <source>
        <dbReference type="ARBA" id="ARBA00022679"/>
    </source>
</evidence>
<keyword evidence="9" id="KW-0902">Two-component regulatory system</keyword>
<dbReference type="Gene3D" id="3.30.450.40">
    <property type="match status" value="1"/>
</dbReference>
<evidence type="ECO:0000256" key="7">
    <source>
        <dbReference type="ARBA" id="ARBA00022777"/>
    </source>
</evidence>
<dbReference type="GO" id="GO:0030295">
    <property type="term" value="F:protein kinase activator activity"/>
    <property type="evidence" value="ECO:0007669"/>
    <property type="project" value="TreeGrafter"/>
</dbReference>
<sequence>MRVNKNSLLVRMIFYNDIAIIVASTTIALFLTFIAFQNLESRVIDSARDKIVLMNRAYNGEILRAKDDLNQTLRNISTLSNRSLKNIASYNEKVAIIRNQLTRRNYELYSDSILSIVDENGFILGETKRKGIPNKIDRETFKANVSNADNDIKTSYFSKIDDRIYNKIIVRYNDESNRKLYLVLTFPITEKTIKNLASLSSLGEDDKIFLIVDEKYKMGNFSLEKNTQFLSKRDVNRMANKGYNYIYRRKNIDNEAYYIALSDIYDYQNRYIGSFGVAIYYENIERLKLVISLSVIVIVLVFIAISTTISSRMFSKLLEPLGRIMEAAEEVSKGNYRIFVKPEGVDEMRTLSRTFNKMAEDIRANEEQAKSKNRKLVSTLKRIDAVEKILMNIQIENDMNITVKEIMSALTSEMGLGFSRAMYFRYSREIDTMVGEFAVINNKIKRDISNVIENGRGFKFQIEELNKLIKLIKIPFKNSNLIAKSLLEKRIIFQNDKGYKHELGNELFKSLGINNFLIMPIYTEKRNYGCIVVDYFGKNNLVTQEEVELLTLLFLNISIRIKNRNLEEEKIDLERTATIGKLVDRFFKSRETSFEKMLEFTEKMHAYDSNNTLFKIQIQEIKEEINKLRREREILNEYVDIKKNNPLEIIEIETILAEIISEVEPKLEKLGINISVFINYNGKVLGNRARLKRAFYEIIKNAKESFEKKNDDNKKINVIVTKEKNVDKIRVNIIDNGIGMTQEQLENIFEPFVGYNENAPGLGLSIVSRIIKDHHGVIKYSSQLGEGTEVKITLNIYKEEIL</sequence>
<dbReference type="PRINTS" id="PR00344">
    <property type="entry name" value="BCTRLSENSOR"/>
</dbReference>
<evidence type="ECO:0000313" key="15">
    <source>
        <dbReference type="Proteomes" id="UP000724657"/>
    </source>
</evidence>
<feature type="domain" description="HAMP" evidence="13">
    <location>
        <begin position="315"/>
        <end position="367"/>
    </location>
</feature>
<dbReference type="InterPro" id="IPR003660">
    <property type="entry name" value="HAMP_dom"/>
</dbReference>
<keyword evidence="8" id="KW-0067">ATP-binding</keyword>
<dbReference type="AlphaFoldDB" id="A0A9E2KW74"/>
<dbReference type="InterPro" id="IPR029016">
    <property type="entry name" value="GAF-like_dom_sf"/>
</dbReference>
<dbReference type="Gene3D" id="3.30.565.10">
    <property type="entry name" value="Histidine kinase-like ATPase, C-terminal domain"/>
    <property type="match status" value="1"/>
</dbReference>
<evidence type="ECO:0000259" key="12">
    <source>
        <dbReference type="PROSITE" id="PS50109"/>
    </source>
</evidence>
<dbReference type="InterPro" id="IPR004358">
    <property type="entry name" value="Sig_transdc_His_kin-like_C"/>
</dbReference>
<dbReference type="GO" id="GO:0000156">
    <property type="term" value="F:phosphorelay response regulator activity"/>
    <property type="evidence" value="ECO:0007669"/>
    <property type="project" value="TreeGrafter"/>
</dbReference>
<dbReference type="Pfam" id="PF01590">
    <property type="entry name" value="GAF"/>
    <property type="match status" value="1"/>
</dbReference>
<keyword evidence="11" id="KW-0812">Transmembrane</keyword>
<keyword evidence="10" id="KW-0175">Coiled coil</keyword>
<protein>
    <recommendedName>
        <fullName evidence="3">histidine kinase</fullName>
        <ecNumber evidence="3">2.7.13.3</ecNumber>
    </recommendedName>
</protein>
<reference evidence="14" key="1">
    <citation type="journal article" date="2021" name="PeerJ">
        <title>Extensive microbial diversity within the chicken gut microbiome revealed by metagenomics and culture.</title>
        <authorList>
            <person name="Gilroy R."/>
            <person name="Ravi A."/>
            <person name="Getino M."/>
            <person name="Pursley I."/>
            <person name="Horton D.L."/>
            <person name="Alikhan N.F."/>
            <person name="Baker D."/>
            <person name="Gharbi K."/>
            <person name="Hall N."/>
            <person name="Watson M."/>
            <person name="Adriaenssens E.M."/>
            <person name="Foster-Nyarko E."/>
            <person name="Jarju S."/>
            <person name="Secka A."/>
            <person name="Antonio M."/>
            <person name="Oren A."/>
            <person name="Chaudhuri R.R."/>
            <person name="La Ragione R."/>
            <person name="Hildebrand F."/>
            <person name="Pallen M.J."/>
        </authorList>
    </citation>
    <scope>NUCLEOTIDE SEQUENCE</scope>
    <source>
        <strain evidence="14">A6-441</strain>
    </source>
</reference>
<keyword evidence="4" id="KW-0597">Phosphoprotein</keyword>
<keyword evidence="7" id="KW-0418">Kinase</keyword>
<dbReference type="PROSITE" id="PS50885">
    <property type="entry name" value="HAMP"/>
    <property type="match status" value="1"/>
</dbReference>
<comment type="caution">
    <text evidence="14">The sequence shown here is derived from an EMBL/GenBank/DDBJ whole genome shotgun (WGS) entry which is preliminary data.</text>
</comment>
<evidence type="ECO:0000256" key="9">
    <source>
        <dbReference type="ARBA" id="ARBA00023012"/>
    </source>
</evidence>
<dbReference type="Proteomes" id="UP000724657">
    <property type="component" value="Unassembled WGS sequence"/>
</dbReference>
<dbReference type="CDD" id="cd06225">
    <property type="entry name" value="HAMP"/>
    <property type="match status" value="1"/>
</dbReference>
<proteinExistence type="predicted"/>
<dbReference type="GO" id="GO:0004673">
    <property type="term" value="F:protein histidine kinase activity"/>
    <property type="evidence" value="ECO:0007669"/>
    <property type="project" value="UniProtKB-EC"/>
</dbReference>
<dbReference type="InterPro" id="IPR003594">
    <property type="entry name" value="HATPase_dom"/>
</dbReference>
<name>A0A9E2KW74_9FUSO</name>
<dbReference type="GO" id="GO:0007234">
    <property type="term" value="P:osmosensory signaling via phosphorelay pathway"/>
    <property type="evidence" value="ECO:0007669"/>
    <property type="project" value="TreeGrafter"/>
</dbReference>
<dbReference type="InterPro" id="IPR050351">
    <property type="entry name" value="BphY/WalK/GraS-like"/>
</dbReference>
<feature type="domain" description="Histidine kinase" evidence="12">
    <location>
        <begin position="626"/>
        <end position="798"/>
    </location>
</feature>
<dbReference type="PANTHER" id="PTHR42878">
    <property type="entry name" value="TWO-COMPONENT HISTIDINE KINASE"/>
    <property type="match status" value="1"/>
</dbReference>
<dbReference type="SMART" id="SM00304">
    <property type="entry name" value="HAMP"/>
    <property type="match status" value="1"/>
</dbReference>
<comment type="subcellular location">
    <subcellularLocation>
        <location evidence="2">Membrane</location>
    </subcellularLocation>
</comment>
<keyword evidence="5" id="KW-0808">Transferase</keyword>
<evidence type="ECO:0000256" key="10">
    <source>
        <dbReference type="SAM" id="Coils"/>
    </source>
</evidence>
<evidence type="ECO:0000256" key="1">
    <source>
        <dbReference type="ARBA" id="ARBA00000085"/>
    </source>
</evidence>
<dbReference type="SMART" id="SM00387">
    <property type="entry name" value="HATPase_c"/>
    <property type="match status" value="1"/>
</dbReference>
<evidence type="ECO:0000256" key="11">
    <source>
        <dbReference type="SAM" id="Phobius"/>
    </source>
</evidence>
<keyword evidence="6" id="KW-0547">Nucleotide-binding</keyword>
<dbReference type="SUPFAM" id="SSF158472">
    <property type="entry name" value="HAMP domain-like"/>
    <property type="match status" value="1"/>
</dbReference>
<evidence type="ECO:0000256" key="4">
    <source>
        <dbReference type="ARBA" id="ARBA00022553"/>
    </source>
</evidence>
<dbReference type="EMBL" id="JAHLFN010000010">
    <property type="protein sequence ID" value="MBU3841471.1"/>
    <property type="molecule type" value="Genomic_DNA"/>
</dbReference>
<evidence type="ECO:0000256" key="8">
    <source>
        <dbReference type="ARBA" id="ARBA00022840"/>
    </source>
</evidence>
<feature type="coiled-coil region" evidence="10">
    <location>
        <begin position="611"/>
        <end position="645"/>
    </location>
</feature>
<organism evidence="14 15">
    <name type="scientific">Candidatus Fusobacterium pullicola</name>
    <dbReference type="NCBI Taxonomy" id="2838601"/>
    <lineage>
        <taxon>Bacteria</taxon>
        <taxon>Fusobacteriati</taxon>
        <taxon>Fusobacteriota</taxon>
        <taxon>Fusobacteriia</taxon>
        <taxon>Fusobacteriales</taxon>
        <taxon>Fusobacteriaceae</taxon>
        <taxon>Fusobacterium</taxon>
    </lineage>
</organism>
<dbReference type="PROSITE" id="PS50109">
    <property type="entry name" value="HIS_KIN"/>
    <property type="match status" value="1"/>
</dbReference>